<reference evidence="1 2" key="1">
    <citation type="journal article" date="2019" name="Commun. Biol.">
        <title>The bagworm genome reveals a unique fibroin gene that provides high tensile strength.</title>
        <authorList>
            <person name="Kono N."/>
            <person name="Nakamura H."/>
            <person name="Ohtoshi R."/>
            <person name="Tomita M."/>
            <person name="Numata K."/>
            <person name="Arakawa K."/>
        </authorList>
    </citation>
    <scope>NUCLEOTIDE SEQUENCE [LARGE SCALE GENOMIC DNA]</scope>
</reference>
<accession>A0A4C1WMI2</accession>
<dbReference type="Proteomes" id="UP000299102">
    <property type="component" value="Unassembled WGS sequence"/>
</dbReference>
<keyword evidence="2" id="KW-1185">Reference proteome</keyword>
<protein>
    <submittedName>
        <fullName evidence="1">Uncharacterized protein</fullName>
    </submittedName>
</protein>
<dbReference type="AlphaFoldDB" id="A0A4C1WMI2"/>
<organism evidence="1 2">
    <name type="scientific">Eumeta variegata</name>
    <name type="common">Bagworm moth</name>
    <name type="synonym">Eumeta japonica</name>
    <dbReference type="NCBI Taxonomy" id="151549"/>
    <lineage>
        <taxon>Eukaryota</taxon>
        <taxon>Metazoa</taxon>
        <taxon>Ecdysozoa</taxon>
        <taxon>Arthropoda</taxon>
        <taxon>Hexapoda</taxon>
        <taxon>Insecta</taxon>
        <taxon>Pterygota</taxon>
        <taxon>Neoptera</taxon>
        <taxon>Endopterygota</taxon>
        <taxon>Lepidoptera</taxon>
        <taxon>Glossata</taxon>
        <taxon>Ditrysia</taxon>
        <taxon>Tineoidea</taxon>
        <taxon>Psychidae</taxon>
        <taxon>Oiketicinae</taxon>
        <taxon>Eumeta</taxon>
    </lineage>
</organism>
<gene>
    <name evidence="1" type="ORF">EVAR_34131_1</name>
</gene>
<dbReference type="OrthoDB" id="7480422at2759"/>
<evidence type="ECO:0000313" key="1">
    <source>
        <dbReference type="EMBL" id="GBP51345.1"/>
    </source>
</evidence>
<sequence>MRRSERSFIEVRKAVERQRFCTSQIYSRNSIIRPSVIRISDYPDCQPRPIYFNMNLSERALRPARAPLGRRSTRVVLLYESANKIDCQILRVFNRTRQSFEPNHHLLLQEAQVRPQPDHCCRLWARAPRYRLLPLDSIRRRASRIVDEDLSSTVFPKKYHKGIFKKREYSNLKGR</sequence>
<dbReference type="EMBL" id="BGZK01000579">
    <property type="protein sequence ID" value="GBP51345.1"/>
    <property type="molecule type" value="Genomic_DNA"/>
</dbReference>
<name>A0A4C1WMI2_EUMVA</name>
<comment type="caution">
    <text evidence="1">The sequence shown here is derived from an EMBL/GenBank/DDBJ whole genome shotgun (WGS) entry which is preliminary data.</text>
</comment>
<proteinExistence type="predicted"/>
<evidence type="ECO:0000313" key="2">
    <source>
        <dbReference type="Proteomes" id="UP000299102"/>
    </source>
</evidence>